<dbReference type="Proteomes" id="UP001589646">
    <property type="component" value="Unassembled WGS sequence"/>
</dbReference>
<dbReference type="EMBL" id="JBHMCE010000006">
    <property type="protein sequence ID" value="MFB9529078.1"/>
    <property type="molecule type" value="Genomic_DNA"/>
</dbReference>
<evidence type="ECO:0000313" key="1">
    <source>
        <dbReference type="EMBL" id="MFB9529078.1"/>
    </source>
</evidence>
<evidence type="ECO:0008006" key="3">
    <source>
        <dbReference type="Google" id="ProtNLM"/>
    </source>
</evidence>
<comment type="caution">
    <text evidence="1">The sequence shown here is derived from an EMBL/GenBank/DDBJ whole genome shotgun (WGS) entry which is preliminary data.</text>
</comment>
<gene>
    <name evidence="1" type="ORF">ACFFRN_20905</name>
</gene>
<organism evidence="1 2">
    <name type="scientific">Nonomuraea roseola</name>
    <dbReference type="NCBI Taxonomy" id="46179"/>
    <lineage>
        <taxon>Bacteria</taxon>
        <taxon>Bacillati</taxon>
        <taxon>Actinomycetota</taxon>
        <taxon>Actinomycetes</taxon>
        <taxon>Streptosporangiales</taxon>
        <taxon>Streptosporangiaceae</taxon>
        <taxon>Nonomuraea</taxon>
    </lineage>
</organism>
<accession>A0ABV5Q1C1</accession>
<proteinExistence type="predicted"/>
<protein>
    <recommendedName>
        <fullName evidence="3">Helix-turn-helix domain-containing protein</fullName>
    </recommendedName>
</protein>
<dbReference type="RefSeq" id="WP_346128895.1">
    <property type="nucleotide sequence ID" value="NZ_BAAAXC010000015.1"/>
</dbReference>
<reference evidence="1 2" key="1">
    <citation type="submission" date="2024-09" db="EMBL/GenBank/DDBJ databases">
        <authorList>
            <person name="Sun Q."/>
            <person name="Mori K."/>
        </authorList>
    </citation>
    <scope>NUCLEOTIDE SEQUENCE [LARGE SCALE GENOMIC DNA]</scope>
    <source>
        <strain evidence="1 2">JCM 3323</strain>
    </source>
</reference>
<keyword evidence="2" id="KW-1185">Reference proteome</keyword>
<evidence type="ECO:0000313" key="2">
    <source>
        <dbReference type="Proteomes" id="UP001589646"/>
    </source>
</evidence>
<sequence>MRVYRTEHVTHFTVLPNAMLQRHDLSFAALGILAYLLSLPDANDMTVAKLEKSRKEGKAIVRAAVAELRAAGYYIKEDRQDDKGRVRGWSAVYDLPQTFSQVVPTADIPPVGHPPVGEPHAGFSAVNPVKETPAKETNPLPVVEETPARAAVIAVEATTREGEGSESLEDKRAACMPLLVRVGQAEPRLRVGLREAGPILALMADWRDRGASDREIIAAVTAGLPSEIRSAAKLIAHRLTDKMPIRLDAPTVAALPPLVDCPGCDKPFRGDGLCAPCRAAASVENLDQADDSAHHSIAADLRRRMGWRMAS</sequence>
<name>A0ABV5Q1C1_9ACTN</name>